<evidence type="ECO:0000256" key="2">
    <source>
        <dbReference type="ARBA" id="ARBA00011900"/>
    </source>
</evidence>
<protein>
    <recommendedName>
        <fullName evidence="2">site-specific DNA-methyltransferase (adenine-specific)</fullName>
        <ecNumber evidence="2">2.1.1.72</ecNumber>
    </recommendedName>
</protein>
<dbReference type="OrthoDB" id="9805629at2"/>
<dbReference type="RefSeq" id="WP_080319954.1">
    <property type="nucleotide sequence ID" value="NZ_MTBC01000013.1"/>
</dbReference>
<evidence type="ECO:0000256" key="3">
    <source>
        <dbReference type="ARBA" id="ARBA00022603"/>
    </source>
</evidence>
<dbReference type="InterPro" id="IPR012263">
    <property type="entry name" value="M_m6A_EcoRV"/>
</dbReference>
<evidence type="ECO:0000256" key="1">
    <source>
        <dbReference type="ARBA" id="ARBA00006594"/>
    </source>
</evidence>
<keyword evidence="5" id="KW-0949">S-adenosyl-L-methionine</keyword>
<dbReference type="PRINTS" id="PR00505">
    <property type="entry name" value="D12N6MTFRASE"/>
</dbReference>
<evidence type="ECO:0000313" key="8">
    <source>
        <dbReference type="Proteomes" id="UP000191680"/>
    </source>
</evidence>
<dbReference type="PANTHER" id="PTHR30481">
    <property type="entry name" value="DNA ADENINE METHYLASE"/>
    <property type="match status" value="1"/>
</dbReference>
<dbReference type="SUPFAM" id="SSF53335">
    <property type="entry name" value="S-adenosyl-L-methionine-dependent methyltransferases"/>
    <property type="match status" value="1"/>
</dbReference>
<dbReference type="GO" id="GO:0009007">
    <property type="term" value="F:site-specific DNA-methyltransferase (adenine-specific) activity"/>
    <property type="evidence" value="ECO:0007669"/>
    <property type="project" value="UniProtKB-EC"/>
</dbReference>
<reference evidence="7 8" key="1">
    <citation type="submission" date="2016-12" db="EMBL/GenBank/DDBJ databases">
        <authorList>
            <person name="Song W.-J."/>
            <person name="Kurnit D.M."/>
        </authorList>
    </citation>
    <scope>NUCLEOTIDE SEQUENCE [LARGE SCALE GENOMIC DNA]</scope>
    <source>
        <strain evidence="7 8">HSG9</strain>
    </source>
</reference>
<dbReference type="GO" id="GO:1904047">
    <property type="term" value="F:S-adenosyl-L-methionine binding"/>
    <property type="evidence" value="ECO:0007669"/>
    <property type="project" value="TreeGrafter"/>
</dbReference>
<dbReference type="Proteomes" id="UP000191680">
    <property type="component" value="Unassembled WGS sequence"/>
</dbReference>
<dbReference type="Gene3D" id="3.40.50.150">
    <property type="entry name" value="Vaccinia Virus protein VP39"/>
    <property type="match status" value="1"/>
</dbReference>
<keyword evidence="4 7" id="KW-0808">Transferase</keyword>
<comment type="caution">
    <text evidence="7">The sequence shown here is derived from an EMBL/GenBank/DDBJ whole genome shotgun (WGS) entry which is preliminary data.</text>
</comment>
<sequence length="293" mass="34513">MEDSERHSKFESPLRYPGGKACIFPFISNLFYENNLLGVNYAEPYAGGSGLALKLLFNEYVNEIFINDYDYSIFSFWHSILESNQRFCDWVEDVEIDIENWKYFKSVQKNPDKFSQFELGQAVFFLNRTNISGIIKGGPIGGLEQKGKYKINARFNKSDLIRRIERIDKFKHRIRLSNLDGIRFIKNLDKKSQNTFIYLDPPYVHKGADLYMNYFKKRDHEILARQVEKINHKWLVSYDNNDFILNLYDNQQRLRYSLSQSASNRVGNEILVFSGQLNFSDSIEKLKNVELIQ</sequence>
<evidence type="ECO:0000256" key="4">
    <source>
        <dbReference type="ARBA" id="ARBA00022679"/>
    </source>
</evidence>
<keyword evidence="3 7" id="KW-0489">Methyltransferase</keyword>
<dbReference type="GO" id="GO:0032259">
    <property type="term" value="P:methylation"/>
    <property type="evidence" value="ECO:0007669"/>
    <property type="project" value="UniProtKB-KW"/>
</dbReference>
<dbReference type="InterPro" id="IPR023095">
    <property type="entry name" value="Ade_MeTrfase_dom_2"/>
</dbReference>
<accession>A0A1V6LN26</accession>
<dbReference type="EC" id="2.1.1.72" evidence="2"/>
<dbReference type="EMBL" id="MTBC01000013">
    <property type="protein sequence ID" value="OQD41582.1"/>
    <property type="molecule type" value="Genomic_DNA"/>
</dbReference>
<evidence type="ECO:0000313" key="7">
    <source>
        <dbReference type="EMBL" id="OQD41582.1"/>
    </source>
</evidence>
<gene>
    <name evidence="7" type="ORF">BUL40_15365</name>
</gene>
<dbReference type="AlphaFoldDB" id="A0A1V6LN26"/>
<dbReference type="Gene3D" id="1.10.1020.10">
    <property type="entry name" value="Adenine-specific Methyltransferase, Domain 2"/>
    <property type="match status" value="1"/>
</dbReference>
<proteinExistence type="inferred from homology"/>
<comment type="similarity">
    <text evidence="1">Belongs to the N(4)/N(6)-methyltransferase family.</text>
</comment>
<dbReference type="PIRSF" id="PIRSF000398">
    <property type="entry name" value="M_m6A_EcoRV"/>
    <property type="match status" value="1"/>
</dbReference>
<comment type="catalytic activity">
    <reaction evidence="6">
        <text>a 2'-deoxyadenosine in DNA + S-adenosyl-L-methionine = an N(6)-methyl-2'-deoxyadenosine in DNA + S-adenosyl-L-homocysteine + H(+)</text>
        <dbReference type="Rhea" id="RHEA:15197"/>
        <dbReference type="Rhea" id="RHEA-COMP:12418"/>
        <dbReference type="Rhea" id="RHEA-COMP:12419"/>
        <dbReference type="ChEBI" id="CHEBI:15378"/>
        <dbReference type="ChEBI" id="CHEBI:57856"/>
        <dbReference type="ChEBI" id="CHEBI:59789"/>
        <dbReference type="ChEBI" id="CHEBI:90615"/>
        <dbReference type="ChEBI" id="CHEBI:90616"/>
        <dbReference type="EC" id="2.1.1.72"/>
    </reaction>
</comment>
<dbReference type="InterPro" id="IPR029063">
    <property type="entry name" value="SAM-dependent_MTases_sf"/>
</dbReference>
<dbReference type="GO" id="GO:0006298">
    <property type="term" value="P:mismatch repair"/>
    <property type="evidence" value="ECO:0007669"/>
    <property type="project" value="TreeGrafter"/>
</dbReference>
<evidence type="ECO:0000256" key="6">
    <source>
        <dbReference type="ARBA" id="ARBA00047942"/>
    </source>
</evidence>
<keyword evidence="8" id="KW-1185">Reference proteome</keyword>
<dbReference type="GO" id="GO:0009307">
    <property type="term" value="P:DNA restriction-modification system"/>
    <property type="evidence" value="ECO:0007669"/>
    <property type="project" value="InterPro"/>
</dbReference>
<dbReference type="InterPro" id="IPR012327">
    <property type="entry name" value="MeTrfase_D12"/>
</dbReference>
<dbReference type="PANTHER" id="PTHR30481:SF2">
    <property type="entry name" value="SITE-SPECIFIC DNA-METHYLTRANSFERASE (ADENINE-SPECIFIC)"/>
    <property type="match status" value="1"/>
</dbReference>
<dbReference type="Pfam" id="PF02086">
    <property type="entry name" value="MethyltransfD12"/>
    <property type="match status" value="1"/>
</dbReference>
<organism evidence="7 8">
    <name type="scientific">Croceivirga radicis</name>
    <dbReference type="NCBI Taxonomy" id="1929488"/>
    <lineage>
        <taxon>Bacteria</taxon>
        <taxon>Pseudomonadati</taxon>
        <taxon>Bacteroidota</taxon>
        <taxon>Flavobacteriia</taxon>
        <taxon>Flavobacteriales</taxon>
        <taxon>Flavobacteriaceae</taxon>
        <taxon>Croceivirga</taxon>
    </lineage>
</organism>
<dbReference type="GO" id="GO:0043565">
    <property type="term" value="F:sequence-specific DNA binding"/>
    <property type="evidence" value="ECO:0007669"/>
    <property type="project" value="TreeGrafter"/>
</dbReference>
<name>A0A1V6LN26_9FLAO</name>
<evidence type="ECO:0000256" key="5">
    <source>
        <dbReference type="ARBA" id="ARBA00022691"/>
    </source>
</evidence>